<reference evidence="7 10" key="2">
    <citation type="submission" date="2021-06" db="EMBL/GenBank/DDBJ databases">
        <title>Whole genome sequence of Paenibacillus sophorae DSM23020 for comparative genomics.</title>
        <authorList>
            <person name="Kim M.-J."/>
            <person name="Lee G."/>
            <person name="Shin J.-H."/>
        </authorList>
    </citation>
    <scope>NUCLEOTIDE SEQUENCE [LARGE SCALE GENOMIC DNA]</scope>
    <source>
        <strain evidence="7 10">DSM 23020</strain>
    </source>
</reference>
<feature type="compositionally biased region" description="Low complexity" evidence="3">
    <location>
        <begin position="1405"/>
        <end position="1437"/>
    </location>
</feature>
<organism evidence="8 9">
    <name type="scientific">Paenibacillus sophorae</name>
    <dbReference type="NCBI Taxonomy" id="1333845"/>
    <lineage>
        <taxon>Bacteria</taxon>
        <taxon>Bacillati</taxon>
        <taxon>Bacillota</taxon>
        <taxon>Bacilli</taxon>
        <taxon>Bacillales</taxon>
        <taxon>Paenibacillaceae</taxon>
        <taxon>Paenibacillus</taxon>
    </lineage>
</organism>
<keyword evidence="4" id="KW-0472">Membrane</keyword>
<dbReference type="InterPro" id="IPR010090">
    <property type="entry name" value="Phage_tape_meas"/>
</dbReference>
<evidence type="ECO:0000313" key="8">
    <source>
        <dbReference type="EMBL" id="SEN81604.1"/>
    </source>
</evidence>
<evidence type="ECO:0000256" key="3">
    <source>
        <dbReference type="SAM" id="MobiDB-lite"/>
    </source>
</evidence>
<dbReference type="InterPro" id="IPR023346">
    <property type="entry name" value="Lysozyme-like_dom_sf"/>
</dbReference>
<dbReference type="CDD" id="cd00254">
    <property type="entry name" value="LT-like"/>
    <property type="match status" value="1"/>
</dbReference>
<feature type="domain" description="Phage tail tape measure protein" evidence="6">
    <location>
        <begin position="439"/>
        <end position="636"/>
    </location>
</feature>
<feature type="transmembrane region" description="Helical" evidence="4">
    <location>
        <begin position="764"/>
        <end position="785"/>
    </location>
</feature>
<dbReference type="PANTHER" id="PTHR37423:SF2">
    <property type="entry name" value="MEMBRANE-BOUND LYTIC MUREIN TRANSGLYCOSYLASE C"/>
    <property type="match status" value="1"/>
</dbReference>
<dbReference type="PROSITE" id="PS00922">
    <property type="entry name" value="TRANSGLYCOSYLASE"/>
    <property type="match status" value="1"/>
</dbReference>
<sequence length="2388" mass="265334">MSNENLGILISAELNTGLSLKNINEGIKTLSSHPSLQKLKINISIDESFVKSLSSLTQNLNKVTNQLQQQALVNNDVSNSIRNTTQGIKEQTSATREAEKATNNWIKAQDKVNNKGKTTTYKSTINNDVQKVKTANDGAILDITNIKNYEKDAKDAQNIIEQMAQGRIASETRVREFERQWNENQQKAIQQNADLERNEIAKTQAYRQRYEQDYLKAIRLREIQDTKTYNNLNNKIANSKSSATTGIESTKALDLLNRKYTEIGQRVNELKNSGIQLTESELAGIQRRIQALGNLASRQKQMEKDSASLLSTQIRAEAQVNNLISRASLKDETKNQLTSLLSQLKTLDSSTSNFKGKAQQLTQNINRIGVEARNSSEHVHGLSKAFSNMAMYAGVGSVFYGSINLLKEMTQTIIQVDGQVTQLKRVMDSDTDFDEMLQKNMDMAEKFGISLQSVNDTAIEFGRMGFSGDQIDSLTKSATLAQNISEMSAKESVDAIVASMTNFNITASDSIKIVDELNEVDNNFSTTSKDLAIGLTKTANVGKVFGRSMENILGDITAIQQSTRESGSVVGNALKSIYSRLTTMDKSEDLLAQAGVKMKDMSGNVKTADQLITELAANFGHLNQETQENIAVGLAGRNHMSRFIALLQNHNISVKAAETALNSQGSAMQENEKRINSLEARIERMKAVWQSFSVAMGESVISDTIAVITSLMSGLGRVFEFAAKHIGGLPLIFGALNAVLFLTSKGFRELSIGLTASILKLFGVVPAATAAEVGIIGVAGALNIAKAALRGLLASTVIGAVFAVIGFAAEKLINHFAKTTDATNGLTTSLEDLDQKSSELSNLKNLSNDYELLSKKTSLTADEKAKLDKVETELQNTYGISLTNLNGQTDATGANIAAIKNRTAALQEEIKTMREKAILDYQTQQVDINKNIEEQTKKVEKLNEAYVDAQRQQTTFTNDRAKGKYSNLSTKELDRIAQDLANGVETAKKAFDDENTELQKSVEKKTQALKSEFAIYIDGLRDSGQNISSQAEQLAEVYAVMAGKSSDNETSIFSNFKQAFEIIKNIKADNINDLVTAFEKLPGVATIAPEVKKALETLLVPGITGLIDGTDAMGDSFKTLEDALNEVERKFDSAANTIKSLTEAQKELKENHKLSADTLFDLVSKYPDLLKYVDDEKALNRELSKAIKDERNVQKEAFKEKLTLNEQFFSNMIKGNKNVWPLVAKAYEKDYKDFKTVADAKKKTNDLLLQAIGSDWNKYFANEKLALQEVIQAPMKYRNPSPELKKQLEERAEMAKSQLAAIEAMEKPIDLSVNGNIDWSTSLDDAKKSTDKFTDSTSDTVEILTDLQERIKANADALDRLHSRQSRMKKGTEEYKKSILQEIALLKEQKKLYDEGYEHPERLVSTKVTTTTKTTTNGGGSSSSSSYSSGNSSSSTGDYSDIINKNASANKVDANLIKAIVAQESSFNPNATSHAGAQGLMQLMPDTARSLGVKNSYDPEQNIAGGTKYFAGLLKQFDGDVELALMAYNGGPSRIEKWRKTGKSIAALPKETQQYASKVLGKYNSYTGKSTSSTISSANGVAKTTVKAGDISTTVKTDGPTAEEKSDAKENAKQKSNEIGDLLYQQYILLLDETKLEFENKIADEQRKIDDSKRVQDTLDPNSVAWRQENNKQNNLKSNIQNIKHDEKNELTWLMNYLGVQNADYDQFLKQLSAEWKDIQADKNSTAVSNLDSQIAESRQAITDYGDSIEVSKNKMAQFAVGAEGYNKELNYQIATTKKQKSANDELIQFYENLLKDGKLAPGVIAKYTQELQELKKEDYASTVKDLNEQLAASKSYHLEQKLSDLNNQLDLSKAKMKGLREGTDEYNKETKNQINIINDQIAVTKELIANEEIQSKNEELSASDREDHKKKLQEYTLSLYDYSDAIKSLRADYADKIIDNYKKMLQEQQKLQDAAYDKQKEAEDARHEARMNNLDDELSRFNDVINAQSKSLDRDVAAEDYQDQLSKLQKEKAELDAKFSSKLLDDSLEGKAARADIQKEIDAKQEEIAKLQRDREITIRKDGLQDQLEDRQKAIDKEKKLEDDKNKDILKGIEDAKKKNDEYYDGLLNDEQYFYNMKQALMSEDTVKVQNELNIVQAAYDTFFKDLESKSGVYGAKIAENLKYSIGLDKDYAKNFPLSDGNGSASGNGQIGVGGNSSNSPIPNPKDTPQARSAWQAYLSNKQQAELIRKDMEKSKKDKAKYTKLENDFNALKGKNDVIRSQYTWFPEGSYDELKNKDIFSAETGGMTPANIGKEGKFLLAHEKELVLNKFDTSRILESVNIVRSMTSNLGNLNRMLSPNVYNKNSNSVTNPVINIRIDNVEGTKEGAKIVTDSIERMWEKKFSQGN</sequence>
<feature type="coiled-coil region" evidence="2">
    <location>
        <begin position="146"/>
        <end position="198"/>
    </location>
</feature>
<dbReference type="STRING" id="1333845.SAMN04487895_10372"/>
<evidence type="ECO:0000313" key="10">
    <source>
        <dbReference type="Proteomes" id="UP000683429"/>
    </source>
</evidence>
<proteinExistence type="inferred from homology"/>
<protein>
    <submittedName>
        <fullName evidence="7 8">Phage tail tape measure protein</fullName>
    </submittedName>
</protein>
<dbReference type="GO" id="GO:0008933">
    <property type="term" value="F:peptidoglycan lytic transglycosylase activity"/>
    <property type="evidence" value="ECO:0007669"/>
    <property type="project" value="InterPro"/>
</dbReference>
<dbReference type="InterPro" id="IPR008258">
    <property type="entry name" value="Transglycosylase_SLT_dom_1"/>
</dbReference>
<feature type="region of interest" description="Disordered" evidence="3">
    <location>
        <begin position="1404"/>
        <end position="1437"/>
    </location>
</feature>
<feature type="region of interest" description="Disordered" evidence="3">
    <location>
        <begin position="2182"/>
        <end position="2214"/>
    </location>
</feature>
<feature type="region of interest" description="Disordered" evidence="3">
    <location>
        <begin position="1592"/>
        <end position="1614"/>
    </location>
</feature>
<dbReference type="Gene3D" id="1.10.530.10">
    <property type="match status" value="1"/>
</dbReference>
<dbReference type="NCBIfam" id="TIGR01760">
    <property type="entry name" value="tape_meas_TP901"/>
    <property type="match status" value="1"/>
</dbReference>
<dbReference type="RefSeq" id="WP_051500458.1">
    <property type="nucleotide sequence ID" value="NZ_CP076607.1"/>
</dbReference>
<feature type="coiled-coil region" evidence="2">
    <location>
        <begin position="661"/>
        <end position="688"/>
    </location>
</feature>
<keyword evidence="2" id="KW-0175">Coiled coil</keyword>
<dbReference type="Proteomes" id="UP000198809">
    <property type="component" value="Unassembled WGS sequence"/>
</dbReference>
<evidence type="ECO:0000313" key="9">
    <source>
        <dbReference type="Proteomes" id="UP000198809"/>
    </source>
</evidence>
<feature type="coiled-coil region" evidence="2">
    <location>
        <begin position="1999"/>
        <end position="2085"/>
    </location>
</feature>
<feature type="compositionally biased region" description="Gly residues" evidence="3">
    <location>
        <begin position="2185"/>
        <end position="2196"/>
    </location>
</feature>
<dbReference type="GO" id="GO:0016020">
    <property type="term" value="C:membrane"/>
    <property type="evidence" value="ECO:0007669"/>
    <property type="project" value="InterPro"/>
</dbReference>
<feature type="coiled-coil region" evidence="2">
    <location>
        <begin position="896"/>
        <end position="952"/>
    </location>
</feature>
<keyword evidence="10" id="KW-1185">Reference proteome</keyword>
<evidence type="ECO:0000259" key="6">
    <source>
        <dbReference type="Pfam" id="PF10145"/>
    </source>
</evidence>
<dbReference type="PANTHER" id="PTHR37423">
    <property type="entry name" value="SOLUBLE LYTIC MUREIN TRANSGLYCOSYLASE-RELATED"/>
    <property type="match status" value="1"/>
</dbReference>
<evidence type="ECO:0000256" key="1">
    <source>
        <dbReference type="ARBA" id="ARBA00007734"/>
    </source>
</evidence>
<gene>
    <name evidence="7" type="ORF">KP014_15505</name>
    <name evidence="8" type="ORF">SAMN04487895_10372</name>
</gene>
<dbReference type="EMBL" id="CP076607">
    <property type="protein sequence ID" value="QWU13406.1"/>
    <property type="molecule type" value="Genomic_DNA"/>
</dbReference>
<dbReference type="EMBL" id="FODH01000003">
    <property type="protein sequence ID" value="SEN81604.1"/>
    <property type="molecule type" value="Genomic_DNA"/>
</dbReference>
<dbReference type="OrthoDB" id="2476793at2"/>
<evidence type="ECO:0000256" key="4">
    <source>
        <dbReference type="SAM" id="Phobius"/>
    </source>
</evidence>
<feature type="transmembrane region" description="Helical" evidence="4">
    <location>
        <begin position="726"/>
        <end position="744"/>
    </location>
</feature>
<keyword evidence="4" id="KW-1133">Transmembrane helix</keyword>
<evidence type="ECO:0000256" key="2">
    <source>
        <dbReference type="SAM" id="Coils"/>
    </source>
</evidence>
<dbReference type="SUPFAM" id="SSF53955">
    <property type="entry name" value="Lysozyme-like"/>
    <property type="match status" value="1"/>
</dbReference>
<name>A0A1H8JLF8_9BACL</name>
<accession>A0A1H8JLF8</accession>
<reference evidence="8 9" key="1">
    <citation type="submission" date="2016-10" db="EMBL/GenBank/DDBJ databases">
        <authorList>
            <person name="de Groot N.N."/>
        </authorList>
    </citation>
    <scope>NUCLEOTIDE SEQUENCE [LARGE SCALE GENOMIC DNA]</scope>
    <source>
        <strain evidence="8 9">CGMCC 1.10238</strain>
    </source>
</reference>
<keyword evidence="4" id="KW-0812">Transmembrane</keyword>
<feature type="coiled-coil region" evidence="2">
    <location>
        <begin position="1117"/>
        <end position="1151"/>
    </location>
</feature>
<dbReference type="Proteomes" id="UP000683429">
    <property type="component" value="Chromosome"/>
</dbReference>
<dbReference type="Pfam" id="PF10145">
    <property type="entry name" value="PhageMin_Tail"/>
    <property type="match status" value="1"/>
</dbReference>
<feature type="transmembrane region" description="Helical" evidence="4">
    <location>
        <begin position="700"/>
        <end position="719"/>
    </location>
</feature>
<dbReference type="Pfam" id="PF01464">
    <property type="entry name" value="SLT"/>
    <property type="match status" value="1"/>
</dbReference>
<feature type="compositionally biased region" description="Basic and acidic residues" evidence="3">
    <location>
        <begin position="1602"/>
        <end position="1614"/>
    </location>
</feature>
<feature type="domain" description="Transglycosylase SLT" evidence="5">
    <location>
        <begin position="1442"/>
        <end position="1543"/>
    </location>
</feature>
<evidence type="ECO:0000259" key="5">
    <source>
        <dbReference type="Pfam" id="PF01464"/>
    </source>
</evidence>
<dbReference type="InterPro" id="IPR000189">
    <property type="entry name" value="Transglyc_AS"/>
</dbReference>
<comment type="similarity">
    <text evidence="1">Belongs to the transglycosylase Slt family.</text>
</comment>
<feature type="transmembrane region" description="Helical" evidence="4">
    <location>
        <begin position="792"/>
        <end position="809"/>
    </location>
</feature>
<dbReference type="GO" id="GO:0000270">
    <property type="term" value="P:peptidoglycan metabolic process"/>
    <property type="evidence" value="ECO:0007669"/>
    <property type="project" value="InterPro"/>
</dbReference>
<evidence type="ECO:0000313" key="7">
    <source>
        <dbReference type="EMBL" id="QWU13406.1"/>
    </source>
</evidence>